<dbReference type="Gene3D" id="3.40.630.10">
    <property type="entry name" value="Zn peptidases"/>
    <property type="match status" value="1"/>
</dbReference>
<reference evidence="1" key="1">
    <citation type="journal article" date="2014" name="Front. Microbiol.">
        <title>High frequency of phylogenetically diverse reductive dehalogenase-homologous genes in deep subseafloor sedimentary metagenomes.</title>
        <authorList>
            <person name="Kawai M."/>
            <person name="Futagami T."/>
            <person name="Toyoda A."/>
            <person name="Takaki Y."/>
            <person name="Nishi S."/>
            <person name="Hori S."/>
            <person name="Arai W."/>
            <person name="Tsubouchi T."/>
            <person name="Morono Y."/>
            <person name="Uchiyama I."/>
            <person name="Ito T."/>
            <person name="Fujiyama A."/>
            <person name="Inagaki F."/>
            <person name="Takami H."/>
        </authorList>
    </citation>
    <scope>NUCLEOTIDE SEQUENCE</scope>
    <source>
        <strain evidence="1">Expedition CK06-06</strain>
    </source>
</reference>
<organism evidence="1">
    <name type="scientific">marine sediment metagenome</name>
    <dbReference type="NCBI Taxonomy" id="412755"/>
    <lineage>
        <taxon>unclassified sequences</taxon>
        <taxon>metagenomes</taxon>
        <taxon>ecological metagenomes</taxon>
    </lineage>
</organism>
<accession>X1H9E8</accession>
<evidence type="ECO:0008006" key="2">
    <source>
        <dbReference type="Google" id="ProtNLM"/>
    </source>
</evidence>
<sequence length="97" mass="10770">VEFPIRWLPGAKINRNHPLVSTLKICAEKITQKEVSVIGMPSPSDLFVLLDYFNIPAIHFGAGGAHAHLPDEHVKVNDLLTLTKSLLLFIIQWCGLT</sequence>
<feature type="non-terminal residue" evidence="1">
    <location>
        <position position="1"/>
    </location>
</feature>
<dbReference type="SUPFAM" id="SSF53187">
    <property type="entry name" value="Zn-dependent exopeptidases"/>
    <property type="match status" value="1"/>
</dbReference>
<dbReference type="AlphaFoldDB" id="X1H9E8"/>
<name>X1H9E8_9ZZZZ</name>
<dbReference type="EMBL" id="BARU01033313">
    <property type="protein sequence ID" value="GAH65997.1"/>
    <property type="molecule type" value="Genomic_DNA"/>
</dbReference>
<gene>
    <name evidence="1" type="ORF">S03H2_52442</name>
</gene>
<protein>
    <recommendedName>
        <fullName evidence="2">Peptidase M20 dimerisation domain-containing protein</fullName>
    </recommendedName>
</protein>
<comment type="caution">
    <text evidence="1">The sequence shown here is derived from an EMBL/GenBank/DDBJ whole genome shotgun (WGS) entry which is preliminary data.</text>
</comment>
<evidence type="ECO:0000313" key="1">
    <source>
        <dbReference type="EMBL" id="GAH65997.1"/>
    </source>
</evidence>
<proteinExistence type="predicted"/>